<sequence>MMLQRCLPAPLSGFARQTSSELQASPCAKAIGACRNETYHRRAPLGYQSNNTPTRSRQAHLVGCIGPDGSHGDGSIGDGSFGEGEMDARPAQQEPHNGGSSSSDDRPQAYGYSALPASFLSSFNTLLSTDECNWDFGPEPSIPNPESSPSNFHEGDLLFPTSHLQPFYKDLWTLTDKPGVDLLAAGPQLWDRLGNVFVILFGVGQRATEGIYSLRAFSIDGVPHETIIAFECEEEAQRYACLLEAAMEHTPQVCSIPPRELLSFCQDQAYACRLEPRGSLLIPPDINVSITDWERSLRLRDGQFAVLDSEPDVRHSGSSGGGGSNGAAAAAALTTTAAPPAVSGNSGGAAFGSALARYSGLSGPELEAIRARLESLLPPDS</sequence>
<evidence type="ECO:0000313" key="3">
    <source>
        <dbReference type="Proteomes" id="UP001054857"/>
    </source>
</evidence>
<feature type="compositionally biased region" description="Gly residues" evidence="1">
    <location>
        <begin position="72"/>
        <end position="82"/>
    </location>
</feature>
<feature type="region of interest" description="Disordered" evidence="1">
    <location>
        <begin position="44"/>
        <end position="108"/>
    </location>
</feature>
<evidence type="ECO:0000313" key="2">
    <source>
        <dbReference type="EMBL" id="GFR41615.1"/>
    </source>
</evidence>
<keyword evidence="3" id="KW-1185">Reference proteome</keyword>
<comment type="caution">
    <text evidence="2">The sequence shown here is derived from an EMBL/GenBank/DDBJ whole genome shotgun (WGS) entry which is preliminary data.</text>
</comment>
<dbReference type="Proteomes" id="UP001054857">
    <property type="component" value="Unassembled WGS sequence"/>
</dbReference>
<feature type="compositionally biased region" description="Polar residues" evidence="1">
    <location>
        <begin position="47"/>
        <end position="56"/>
    </location>
</feature>
<name>A0AAD3HIJ1_9CHLO</name>
<dbReference type="EMBL" id="BMAR01000002">
    <property type="protein sequence ID" value="GFR41615.1"/>
    <property type="molecule type" value="Genomic_DNA"/>
</dbReference>
<dbReference type="InterPro" id="IPR021503">
    <property type="entry name" value="DUF3110"/>
</dbReference>
<protein>
    <submittedName>
        <fullName evidence="2">Uncharacterized protein</fullName>
    </submittedName>
</protein>
<dbReference type="Pfam" id="PF11360">
    <property type="entry name" value="DUF3110"/>
    <property type="match status" value="1"/>
</dbReference>
<proteinExistence type="predicted"/>
<reference evidence="2 3" key="1">
    <citation type="journal article" date="2021" name="Sci. Rep.">
        <title>Genome sequencing of the multicellular alga Astrephomene provides insights into convergent evolution of germ-soma differentiation.</title>
        <authorList>
            <person name="Yamashita S."/>
            <person name="Yamamoto K."/>
            <person name="Matsuzaki R."/>
            <person name="Suzuki S."/>
            <person name="Yamaguchi H."/>
            <person name="Hirooka S."/>
            <person name="Minakuchi Y."/>
            <person name="Miyagishima S."/>
            <person name="Kawachi M."/>
            <person name="Toyoda A."/>
            <person name="Nozaki H."/>
        </authorList>
    </citation>
    <scope>NUCLEOTIDE SEQUENCE [LARGE SCALE GENOMIC DNA]</scope>
    <source>
        <strain evidence="2 3">NIES-4017</strain>
    </source>
</reference>
<gene>
    <name evidence="2" type="ORF">Agub_g2340</name>
</gene>
<dbReference type="AlphaFoldDB" id="A0AAD3HIJ1"/>
<evidence type="ECO:0000256" key="1">
    <source>
        <dbReference type="SAM" id="MobiDB-lite"/>
    </source>
</evidence>
<accession>A0AAD3HIJ1</accession>
<organism evidence="2 3">
    <name type="scientific">Astrephomene gubernaculifera</name>
    <dbReference type="NCBI Taxonomy" id="47775"/>
    <lineage>
        <taxon>Eukaryota</taxon>
        <taxon>Viridiplantae</taxon>
        <taxon>Chlorophyta</taxon>
        <taxon>core chlorophytes</taxon>
        <taxon>Chlorophyceae</taxon>
        <taxon>CS clade</taxon>
        <taxon>Chlamydomonadales</taxon>
        <taxon>Astrephomenaceae</taxon>
        <taxon>Astrephomene</taxon>
    </lineage>
</organism>